<reference evidence="1 2" key="1">
    <citation type="submission" date="2019-08" db="EMBL/GenBank/DDBJ databases">
        <authorList>
            <person name="Wang G."/>
            <person name="Xu Z."/>
        </authorList>
    </citation>
    <scope>NUCLEOTIDE SEQUENCE [LARGE SCALE GENOMIC DNA]</scope>
    <source>
        <strain evidence="1 2">ZX</strain>
    </source>
</reference>
<proteinExistence type="predicted"/>
<name>A0A5D9C3D9_9SPHN</name>
<evidence type="ECO:0000313" key="2">
    <source>
        <dbReference type="Proteomes" id="UP000322077"/>
    </source>
</evidence>
<dbReference type="RefSeq" id="WP_149522608.1">
    <property type="nucleotide sequence ID" value="NZ_VTOU01000003.1"/>
</dbReference>
<dbReference type="AlphaFoldDB" id="A0A5D9C3D9"/>
<sequence>MIWLTYDPDSLEITTIRWFGGRFGEPMPALGDRIARRTRPNADGKKLPRTDHRVLTRSRFTILPDIGALADNLFGNAS</sequence>
<keyword evidence="2" id="KW-1185">Reference proteome</keyword>
<gene>
    <name evidence="1" type="ORF">FYJ91_12480</name>
</gene>
<dbReference type="EMBL" id="VTOU01000003">
    <property type="protein sequence ID" value="TZG25802.1"/>
    <property type="molecule type" value="Genomic_DNA"/>
</dbReference>
<evidence type="ECO:0000313" key="1">
    <source>
        <dbReference type="EMBL" id="TZG25802.1"/>
    </source>
</evidence>
<comment type="caution">
    <text evidence="1">The sequence shown here is derived from an EMBL/GenBank/DDBJ whole genome shotgun (WGS) entry which is preliminary data.</text>
</comment>
<dbReference type="Proteomes" id="UP000322077">
    <property type="component" value="Unassembled WGS sequence"/>
</dbReference>
<protein>
    <submittedName>
        <fullName evidence="1">Uncharacterized protein</fullName>
    </submittedName>
</protein>
<organism evidence="1 2">
    <name type="scientific">Sphingomonas montanisoli</name>
    <dbReference type="NCBI Taxonomy" id="2606412"/>
    <lineage>
        <taxon>Bacteria</taxon>
        <taxon>Pseudomonadati</taxon>
        <taxon>Pseudomonadota</taxon>
        <taxon>Alphaproteobacteria</taxon>
        <taxon>Sphingomonadales</taxon>
        <taxon>Sphingomonadaceae</taxon>
        <taxon>Sphingomonas</taxon>
    </lineage>
</organism>
<accession>A0A5D9C3D9</accession>